<name>A0A1G6ZIH4_9NOCA</name>
<evidence type="ECO:0000256" key="4">
    <source>
        <dbReference type="ARBA" id="ARBA00023163"/>
    </source>
</evidence>
<keyword evidence="3 6" id="KW-0238">DNA-binding</keyword>
<dbReference type="Proteomes" id="UP000199417">
    <property type="component" value="Unassembled WGS sequence"/>
</dbReference>
<keyword evidence="2" id="KW-0805">Transcription regulation</keyword>
<dbReference type="PROSITE" id="PS50931">
    <property type="entry name" value="HTH_LYSR"/>
    <property type="match status" value="1"/>
</dbReference>
<dbReference type="InterPro" id="IPR036388">
    <property type="entry name" value="WH-like_DNA-bd_sf"/>
</dbReference>
<keyword evidence="4" id="KW-0804">Transcription</keyword>
<proteinExistence type="inferred from homology"/>
<dbReference type="InterPro" id="IPR058163">
    <property type="entry name" value="LysR-type_TF_proteobact-type"/>
</dbReference>
<organism evidence="6 7">
    <name type="scientific">Rhodococcus tukisamuensis</name>
    <dbReference type="NCBI Taxonomy" id="168276"/>
    <lineage>
        <taxon>Bacteria</taxon>
        <taxon>Bacillati</taxon>
        <taxon>Actinomycetota</taxon>
        <taxon>Actinomycetes</taxon>
        <taxon>Mycobacteriales</taxon>
        <taxon>Nocardiaceae</taxon>
        <taxon>Rhodococcus</taxon>
    </lineage>
</organism>
<evidence type="ECO:0000313" key="6">
    <source>
        <dbReference type="EMBL" id="SDE02408.1"/>
    </source>
</evidence>
<dbReference type="SUPFAM" id="SSF46785">
    <property type="entry name" value="Winged helix' DNA-binding domain"/>
    <property type="match status" value="1"/>
</dbReference>
<evidence type="ECO:0000256" key="3">
    <source>
        <dbReference type="ARBA" id="ARBA00023125"/>
    </source>
</evidence>
<evidence type="ECO:0000256" key="1">
    <source>
        <dbReference type="ARBA" id="ARBA00009437"/>
    </source>
</evidence>
<comment type="similarity">
    <text evidence="1">Belongs to the LysR transcriptional regulatory family.</text>
</comment>
<keyword evidence="7" id="KW-1185">Reference proteome</keyword>
<dbReference type="SUPFAM" id="SSF53850">
    <property type="entry name" value="Periplasmic binding protein-like II"/>
    <property type="match status" value="1"/>
</dbReference>
<feature type="domain" description="HTH lysR-type" evidence="5">
    <location>
        <begin position="1"/>
        <end position="58"/>
    </location>
</feature>
<accession>A0A1G6ZIH4</accession>
<dbReference type="AlphaFoldDB" id="A0A1G6ZIH4"/>
<evidence type="ECO:0000259" key="5">
    <source>
        <dbReference type="PROSITE" id="PS50931"/>
    </source>
</evidence>
<dbReference type="STRING" id="168276.SAMN05444580_10914"/>
<sequence>MRADDLVVLLEIARCGSLVGAASALGLNHATVSRRMSVLESELRAPLLVRGVSGCTLTDLGHSLLESCEQIESALTEVRDLASTTPRERELSGLVRIATTDAFGALFVAPLMAELHRINPDLLVEIVTQTRLGAYGIGADIEIGVGEPVVGRPGAEKLTDYRLGLYASDEYVSERGLPQTLEELAGHSLVYYIEGLLRVEDLDVLTRLTGRHQVTFGSTNVQVQTMATLSGAGIGLLPAFVAEREPTLRRVLASDVAINLEFTACLGPRRLRRPAAATVMQAIREMVVERQAELVPQW</sequence>
<dbReference type="Pfam" id="PF00126">
    <property type="entry name" value="HTH_1"/>
    <property type="match status" value="1"/>
</dbReference>
<dbReference type="InterPro" id="IPR005119">
    <property type="entry name" value="LysR_subst-bd"/>
</dbReference>
<evidence type="ECO:0000256" key="2">
    <source>
        <dbReference type="ARBA" id="ARBA00023015"/>
    </source>
</evidence>
<dbReference type="PANTHER" id="PTHR30537:SF3">
    <property type="entry name" value="TRANSCRIPTIONAL REGULATORY PROTEIN"/>
    <property type="match status" value="1"/>
</dbReference>
<dbReference type="InterPro" id="IPR036390">
    <property type="entry name" value="WH_DNA-bd_sf"/>
</dbReference>
<dbReference type="GO" id="GO:0003700">
    <property type="term" value="F:DNA-binding transcription factor activity"/>
    <property type="evidence" value="ECO:0007669"/>
    <property type="project" value="InterPro"/>
</dbReference>
<dbReference type="Pfam" id="PF03466">
    <property type="entry name" value="LysR_substrate"/>
    <property type="match status" value="1"/>
</dbReference>
<reference evidence="6 7" key="1">
    <citation type="submission" date="2016-10" db="EMBL/GenBank/DDBJ databases">
        <authorList>
            <person name="de Groot N.N."/>
        </authorList>
    </citation>
    <scope>NUCLEOTIDE SEQUENCE [LARGE SCALE GENOMIC DNA]</scope>
    <source>
        <strain evidence="6 7">JCM 11308</strain>
    </source>
</reference>
<dbReference type="EMBL" id="FNAB01000009">
    <property type="protein sequence ID" value="SDE02408.1"/>
    <property type="molecule type" value="Genomic_DNA"/>
</dbReference>
<dbReference type="InterPro" id="IPR000847">
    <property type="entry name" value="LysR_HTH_N"/>
</dbReference>
<gene>
    <name evidence="6" type="ORF">SAMN05444580_10914</name>
</gene>
<dbReference type="GO" id="GO:0006351">
    <property type="term" value="P:DNA-templated transcription"/>
    <property type="evidence" value="ECO:0007669"/>
    <property type="project" value="TreeGrafter"/>
</dbReference>
<dbReference type="Gene3D" id="3.40.190.290">
    <property type="match status" value="1"/>
</dbReference>
<dbReference type="GO" id="GO:0043565">
    <property type="term" value="F:sequence-specific DNA binding"/>
    <property type="evidence" value="ECO:0007669"/>
    <property type="project" value="TreeGrafter"/>
</dbReference>
<dbReference type="PANTHER" id="PTHR30537">
    <property type="entry name" value="HTH-TYPE TRANSCRIPTIONAL REGULATOR"/>
    <property type="match status" value="1"/>
</dbReference>
<dbReference type="Gene3D" id="1.10.10.10">
    <property type="entry name" value="Winged helix-like DNA-binding domain superfamily/Winged helix DNA-binding domain"/>
    <property type="match status" value="1"/>
</dbReference>
<dbReference type="RefSeq" id="WP_072842792.1">
    <property type="nucleotide sequence ID" value="NZ_FNAB01000009.1"/>
</dbReference>
<protein>
    <submittedName>
        <fullName evidence="6">DNA-binding transcriptional regulator, LysR family</fullName>
    </submittedName>
</protein>
<evidence type="ECO:0000313" key="7">
    <source>
        <dbReference type="Proteomes" id="UP000199417"/>
    </source>
</evidence>